<dbReference type="EMBL" id="SRLO01000564">
    <property type="protein sequence ID" value="TNN51966.1"/>
    <property type="molecule type" value="Genomic_DNA"/>
</dbReference>
<keyword evidence="3" id="KW-1185">Reference proteome</keyword>
<organism evidence="2 3">
    <name type="scientific">Liparis tanakae</name>
    <name type="common">Tanaka's snailfish</name>
    <dbReference type="NCBI Taxonomy" id="230148"/>
    <lineage>
        <taxon>Eukaryota</taxon>
        <taxon>Metazoa</taxon>
        <taxon>Chordata</taxon>
        <taxon>Craniata</taxon>
        <taxon>Vertebrata</taxon>
        <taxon>Euteleostomi</taxon>
        <taxon>Actinopterygii</taxon>
        <taxon>Neopterygii</taxon>
        <taxon>Teleostei</taxon>
        <taxon>Neoteleostei</taxon>
        <taxon>Acanthomorphata</taxon>
        <taxon>Eupercaria</taxon>
        <taxon>Perciformes</taxon>
        <taxon>Cottioidei</taxon>
        <taxon>Cottales</taxon>
        <taxon>Liparidae</taxon>
        <taxon>Liparis</taxon>
    </lineage>
</organism>
<dbReference type="Proteomes" id="UP000314294">
    <property type="component" value="Unassembled WGS sequence"/>
</dbReference>
<sequence>MDFYARFFAGAGGDYDGAPGLPLAVRLVQEINDEQNEFYLAGLGLLEVLERFPPEPPEEEVRDQADGVRLRLVRLRLLRLLWNVLMKLRPQSPRNQKSTKVPDSNRPVTLSRPLNKYN</sequence>
<accession>A0A4Z2GEH3</accession>
<feature type="compositionally biased region" description="Polar residues" evidence="1">
    <location>
        <begin position="92"/>
        <end position="108"/>
    </location>
</feature>
<proteinExistence type="predicted"/>
<evidence type="ECO:0000313" key="3">
    <source>
        <dbReference type="Proteomes" id="UP000314294"/>
    </source>
</evidence>
<feature type="region of interest" description="Disordered" evidence="1">
    <location>
        <begin position="91"/>
        <end position="118"/>
    </location>
</feature>
<gene>
    <name evidence="2" type="ORF">EYF80_037816</name>
</gene>
<dbReference type="AlphaFoldDB" id="A0A4Z2GEH3"/>
<evidence type="ECO:0000256" key="1">
    <source>
        <dbReference type="SAM" id="MobiDB-lite"/>
    </source>
</evidence>
<reference evidence="2 3" key="1">
    <citation type="submission" date="2019-03" db="EMBL/GenBank/DDBJ databases">
        <title>First draft genome of Liparis tanakae, snailfish: a comprehensive survey of snailfish specific genes.</title>
        <authorList>
            <person name="Kim W."/>
            <person name="Song I."/>
            <person name="Jeong J.-H."/>
            <person name="Kim D."/>
            <person name="Kim S."/>
            <person name="Ryu S."/>
            <person name="Song J.Y."/>
            <person name="Lee S.K."/>
        </authorList>
    </citation>
    <scope>NUCLEOTIDE SEQUENCE [LARGE SCALE GENOMIC DNA]</scope>
    <source>
        <tissue evidence="2">Muscle</tissue>
    </source>
</reference>
<name>A0A4Z2GEH3_9TELE</name>
<comment type="caution">
    <text evidence="2">The sequence shown here is derived from an EMBL/GenBank/DDBJ whole genome shotgun (WGS) entry which is preliminary data.</text>
</comment>
<evidence type="ECO:0000313" key="2">
    <source>
        <dbReference type="EMBL" id="TNN51966.1"/>
    </source>
</evidence>
<protein>
    <submittedName>
        <fullName evidence="2">Uncharacterized protein</fullName>
    </submittedName>
</protein>